<comment type="subcellular location">
    <subcellularLocation>
        <location evidence="1">Membrane</location>
        <topology evidence="1">Multi-pass membrane protein</topology>
    </subcellularLocation>
</comment>
<dbReference type="KEGG" id="cvr:CHLNCDRAFT_137394"/>
<organism evidence="8">
    <name type="scientific">Chlorella variabilis</name>
    <name type="common">Green alga</name>
    <dbReference type="NCBI Taxonomy" id="554065"/>
    <lineage>
        <taxon>Eukaryota</taxon>
        <taxon>Viridiplantae</taxon>
        <taxon>Chlorophyta</taxon>
        <taxon>core chlorophytes</taxon>
        <taxon>Trebouxiophyceae</taxon>
        <taxon>Chlorellales</taxon>
        <taxon>Chlorellaceae</taxon>
        <taxon>Chlorella clade</taxon>
        <taxon>Chlorella</taxon>
    </lineage>
</organism>
<keyword evidence="4 6" id="KW-0472">Membrane</keyword>
<dbReference type="GO" id="GO:0016020">
    <property type="term" value="C:membrane"/>
    <property type="evidence" value="ECO:0007669"/>
    <property type="project" value="UniProtKB-SubCell"/>
</dbReference>
<accession>E1ZMC3</accession>
<dbReference type="GeneID" id="17352414"/>
<evidence type="ECO:0000256" key="4">
    <source>
        <dbReference type="ARBA" id="ARBA00023136"/>
    </source>
</evidence>
<protein>
    <recommendedName>
        <fullName evidence="9">Membrane transporter protein</fullName>
    </recommendedName>
</protein>
<reference evidence="7 8" key="1">
    <citation type="journal article" date="2010" name="Plant Cell">
        <title>The Chlorella variabilis NC64A genome reveals adaptation to photosymbiosis, coevolution with viruses, and cryptic sex.</title>
        <authorList>
            <person name="Blanc G."/>
            <person name="Duncan G."/>
            <person name="Agarkova I."/>
            <person name="Borodovsky M."/>
            <person name="Gurnon J."/>
            <person name="Kuo A."/>
            <person name="Lindquist E."/>
            <person name="Lucas S."/>
            <person name="Pangilinan J."/>
            <person name="Polle J."/>
            <person name="Salamov A."/>
            <person name="Terry A."/>
            <person name="Yamada T."/>
            <person name="Dunigan D.D."/>
            <person name="Grigoriev I.V."/>
            <person name="Claverie J.M."/>
            <person name="Van Etten J.L."/>
        </authorList>
    </citation>
    <scope>NUCLEOTIDE SEQUENCE [LARGE SCALE GENOMIC DNA]</scope>
    <source>
        <strain evidence="7 8">NC64A</strain>
    </source>
</reference>
<dbReference type="AlphaFoldDB" id="E1ZMC3"/>
<evidence type="ECO:0000256" key="2">
    <source>
        <dbReference type="ARBA" id="ARBA00022692"/>
    </source>
</evidence>
<feature type="compositionally biased region" description="Gly residues" evidence="5">
    <location>
        <begin position="196"/>
        <end position="207"/>
    </location>
</feature>
<keyword evidence="8" id="KW-1185">Reference proteome</keyword>
<feature type="transmembrane region" description="Helical" evidence="6">
    <location>
        <begin position="130"/>
        <end position="148"/>
    </location>
</feature>
<dbReference type="InParanoid" id="E1ZMC3"/>
<sequence length="352" mass="34352">MLAVLGRSARRRAADQLAGAALAELGWSGGAARQAVRAWQLQPSRFVVAGAPGDDLAGVLAKARRLAGPVGVLAGVFGSICGVGGGVIIVPLIVSACKTIPQRVVSGTSLAAVLSTALVSAHTYSSSGCVDLAAAALVSPAAMLTAPLGARLTARLNCTALRRILGFFLLAAAPMAYLLTFHPDLEESCEAAEASSGGGGGGGGDGGTPAAPSAAASAAEPAGTFAGLTFPPPATAALLTATGAVAGLASGLLGVGGGVIVTPLLALLTPFSQATVLGTSLLSMIPPASAALVQHSRLGNVDWRMAAALATGTALGSVGGSNLAVQAPPGYLEAAFCLGMLFLGRKTLQTAK</sequence>
<feature type="region of interest" description="Disordered" evidence="5">
    <location>
        <begin position="192"/>
        <end position="214"/>
    </location>
</feature>
<name>E1ZMC3_CHLVA</name>
<evidence type="ECO:0000313" key="7">
    <source>
        <dbReference type="EMBL" id="EFN52981.1"/>
    </source>
</evidence>
<dbReference type="Pfam" id="PF01925">
    <property type="entry name" value="TauE"/>
    <property type="match status" value="2"/>
</dbReference>
<dbReference type="EMBL" id="GL433853">
    <property type="protein sequence ID" value="EFN52981.1"/>
    <property type="molecule type" value="Genomic_DNA"/>
</dbReference>
<feature type="transmembrane region" description="Helical" evidence="6">
    <location>
        <begin position="160"/>
        <end position="179"/>
    </location>
</feature>
<keyword evidence="3 6" id="KW-1133">Transmembrane helix</keyword>
<proteinExistence type="predicted"/>
<evidence type="ECO:0000256" key="6">
    <source>
        <dbReference type="SAM" id="Phobius"/>
    </source>
</evidence>
<evidence type="ECO:0000256" key="5">
    <source>
        <dbReference type="SAM" id="MobiDB-lite"/>
    </source>
</evidence>
<dbReference type="PANTHER" id="PTHR43701">
    <property type="entry name" value="MEMBRANE TRANSPORTER PROTEIN MJ0441-RELATED"/>
    <property type="match status" value="1"/>
</dbReference>
<evidence type="ECO:0000256" key="3">
    <source>
        <dbReference type="ARBA" id="ARBA00022989"/>
    </source>
</evidence>
<dbReference type="PANTHER" id="PTHR43701:SF2">
    <property type="entry name" value="MEMBRANE TRANSPORTER PROTEIN YJNA-RELATED"/>
    <property type="match status" value="1"/>
</dbReference>
<keyword evidence="2 6" id="KW-0812">Transmembrane</keyword>
<dbReference type="eggNOG" id="ENOG502RZ7R">
    <property type="taxonomic scope" value="Eukaryota"/>
</dbReference>
<evidence type="ECO:0000256" key="1">
    <source>
        <dbReference type="ARBA" id="ARBA00004141"/>
    </source>
</evidence>
<dbReference type="InterPro" id="IPR002781">
    <property type="entry name" value="TM_pro_TauE-like"/>
</dbReference>
<gene>
    <name evidence="7" type="ORF">CHLNCDRAFT_137394</name>
</gene>
<evidence type="ECO:0008006" key="9">
    <source>
        <dbReference type="Google" id="ProtNLM"/>
    </source>
</evidence>
<dbReference type="OrthoDB" id="10265963at2759"/>
<feature type="transmembrane region" description="Helical" evidence="6">
    <location>
        <begin position="72"/>
        <end position="97"/>
    </location>
</feature>
<dbReference type="RefSeq" id="XP_005845083.1">
    <property type="nucleotide sequence ID" value="XM_005845021.1"/>
</dbReference>
<dbReference type="Proteomes" id="UP000008141">
    <property type="component" value="Unassembled WGS sequence"/>
</dbReference>
<dbReference type="InterPro" id="IPR051598">
    <property type="entry name" value="TSUP/Inactive_protease-like"/>
</dbReference>
<evidence type="ECO:0000313" key="8">
    <source>
        <dbReference type="Proteomes" id="UP000008141"/>
    </source>
</evidence>
<dbReference type="OMA" id="WRAGNVR"/>